<evidence type="ECO:0000256" key="7">
    <source>
        <dbReference type="ARBA" id="ARBA00023152"/>
    </source>
</evidence>
<evidence type="ECO:0000256" key="10">
    <source>
        <dbReference type="PIRSR" id="PIRSR001400-1"/>
    </source>
</evidence>
<comment type="caution">
    <text evidence="15">The sequence shown here is derived from an EMBL/GenBank/DDBJ whole genome shotgun (WGS) entry which is preliminary data.</text>
</comment>
<dbReference type="InterPro" id="IPR029017">
    <property type="entry name" value="Enolase-like_N"/>
</dbReference>
<dbReference type="EMBL" id="PEZH01000040">
    <property type="protein sequence ID" value="PIS15050.1"/>
    <property type="molecule type" value="Genomic_DNA"/>
</dbReference>
<reference evidence="16" key="1">
    <citation type="submission" date="2017-09" db="EMBL/GenBank/DDBJ databases">
        <title>Depth-based differentiation of microbial function through sediment-hosted aquifers and enrichment of novel symbionts in the deep terrestrial subsurface.</title>
        <authorList>
            <person name="Probst A.J."/>
            <person name="Ladd B."/>
            <person name="Jarett J.K."/>
            <person name="Geller-Mcgrath D.E."/>
            <person name="Sieber C.M.K."/>
            <person name="Emerson J.B."/>
            <person name="Anantharaman K."/>
            <person name="Thomas B.C."/>
            <person name="Malmstrom R."/>
            <person name="Stieglmeier M."/>
            <person name="Klingl A."/>
            <person name="Woyke T."/>
            <person name="Ryan C.M."/>
            <person name="Banfield J.F."/>
        </authorList>
    </citation>
    <scope>NUCLEOTIDE SEQUENCE [LARGE SCALE GENOMIC DNA]</scope>
</reference>
<dbReference type="Proteomes" id="UP000231282">
    <property type="component" value="Unassembled WGS sequence"/>
</dbReference>
<evidence type="ECO:0000259" key="13">
    <source>
        <dbReference type="SMART" id="SM01192"/>
    </source>
</evidence>
<evidence type="ECO:0000256" key="5">
    <source>
        <dbReference type="ARBA" id="ARBA00022525"/>
    </source>
</evidence>
<dbReference type="GO" id="GO:0004634">
    <property type="term" value="F:phosphopyruvate hydratase activity"/>
    <property type="evidence" value="ECO:0007669"/>
    <property type="project" value="UniProtKB-UniRule"/>
</dbReference>
<dbReference type="InterPro" id="IPR020811">
    <property type="entry name" value="Enolase_N"/>
</dbReference>
<dbReference type="Pfam" id="PF00113">
    <property type="entry name" value="Enolase_C"/>
    <property type="match status" value="1"/>
</dbReference>
<feature type="binding site" evidence="9 12">
    <location>
        <position position="251"/>
    </location>
    <ligand>
        <name>Mg(2+)</name>
        <dbReference type="ChEBI" id="CHEBI:18420"/>
    </ligand>
</feature>
<dbReference type="AlphaFoldDB" id="A0A2H0WQX3"/>
<protein>
    <recommendedName>
        <fullName evidence="4 9">Enolase</fullName>
        <ecNumber evidence="3 9">4.2.1.11</ecNumber>
    </recommendedName>
    <alternativeName>
        <fullName evidence="9">2-phospho-D-glycerate hydro-lyase</fullName>
    </alternativeName>
    <alternativeName>
        <fullName evidence="9">2-phosphoglycerate dehydratase</fullName>
    </alternativeName>
</protein>
<evidence type="ECO:0000256" key="11">
    <source>
        <dbReference type="PIRSR" id="PIRSR001400-2"/>
    </source>
</evidence>
<dbReference type="SUPFAM" id="SSF51604">
    <property type="entry name" value="Enolase C-terminal domain-like"/>
    <property type="match status" value="1"/>
</dbReference>
<dbReference type="Gene3D" id="3.30.390.10">
    <property type="entry name" value="Enolase-like, N-terminal domain"/>
    <property type="match status" value="1"/>
</dbReference>
<keyword evidence="9 12" id="KW-0479">Metal-binding</keyword>
<dbReference type="GO" id="GO:0006096">
    <property type="term" value="P:glycolytic process"/>
    <property type="evidence" value="ECO:0007669"/>
    <property type="project" value="UniProtKB-UniRule"/>
</dbReference>
<evidence type="ECO:0000256" key="6">
    <source>
        <dbReference type="ARBA" id="ARBA00022842"/>
    </source>
</evidence>
<dbReference type="HAMAP" id="MF_00318">
    <property type="entry name" value="Enolase"/>
    <property type="match status" value="1"/>
</dbReference>
<dbReference type="InterPro" id="IPR036849">
    <property type="entry name" value="Enolase-like_C_sf"/>
</dbReference>
<feature type="binding site" evidence="9 12">
    <location>
        <position position="294"/>
    </location>
    <ligand>
        <name>Mg(2+)</name>
        <dbReference type="ChEBI" id="CHEBI:18420"/>
    </ligand>
</feature>
<comment type="subcellular location">
    <subcellularLocation>
        <location evidence="9">Cytoplasm</location>
    </subcellularLocation>
    <subcellularLocation>
        <location evidence="9">Secreted</location>
    </subcellularLocation>
    <subcellularLocation>
        <location evidence="9">Cell surface</location>
    </subcellularLocation>
    <text evidence="9">Fractions of enolase are present in both the cytoplasm and on the cell surface.</text>
</comment>
<dbReference type="PROSITE" id="PS00164">
    <property type="entry name" value="ENOLASE"/>
    <property type="match status" value="1"/>
</dbReference>
<feature type="binding site" evidence="9">
    <location>
        <position position="172"/>
    </location>
    <ligand>
        <name>(2R)-2-phosphoglycerate</name>
        <dbReference type="ChEBI" id="CHEBI:58289"/>
    </ligand>
</feature>
<dbReference type="SMART" id="SM01192">
    <property type="entry name" value="Enolase_C"/>
    <property type="match status" value="1"/>
</dbReference>
<dbReference type="UniPathway" id="UPA00109">
    <property type="reaction ID" value="UER00187"/>
</dbReference>
<feature type="binding site" evidence="9">
    <location>
        <position position="377"/>
    </location>
    <ligand>
        <name>(2R)-2-phosphoglycerate</name>
        <dbReference type="ChEBI" id="CHEBI:58289"/>
    </ligand>
</feature>
<proteinExistence type="inferred from homology"/>
<feature type="binding site" evidence="11">
    <location>
        <position position="398"/>
    </location>
    <ligand>
        <name>substrate</name>
    </ligand>
</feature>
<dbReference type="SFLD" id="SFLDS00001">
    <property type="entry name" value="Enolase"/>
    <property type="match status" value="1"/>
</dbReference>
<keyword evidence="6 9" id="KW-0460">Magnesium</keyword>
<comment type="similarity">
    <text evidence="2 9">Belongs to the enolase family.</text>
</comment>
<dbReference type="PIRSF" id="PIRSF001400">
    <property type="entry name" value="Enolase"/>
    <property type="match status" value="1"/>
</dbReference>
<name>A0A2H0WQX3_9BACT</name>
<keyword evidence="8 9" id="KW-0456">Lyase</keyword>
<dbReference type="GO" id="GO:0000287">
    <property type="term" value="F:magnesium ion binding"/>
    <property type="evidence" value="ECO:0007669"/>
    <property type="project" value="UniProtKB-UniRule"/>
</dbReference>
<feature type="binding site" evidence="9">
    <location>
        <position position="398"/>
    </location>
    <ligand>
        <name>(2R)-2-phosphoglycerate</name>
        <dbReference type="ChEBI" id="CHEBI:58289"/>
    </ligand>
</feature>
<sequence length="424" mass="47604">MAKIKEVHCREILDSRANPTIETTIVLDSNIWATASTPSGTSTGGNEAIELRDNDEQRYLGKGVLKAVFNVEKVIGPKIIGLDPTDQEKIDQIMIDLDDTTNKNRLGANSILSCSIAILKTAAQNQQRHLFEYVWELSSRFKLPLPQKYHLPSPVLNLINGGKHGAGNLEFQEFHIIPIGIKEFSEQLRAAVEIYKNVEQVLIHNNAIHSIGDEGGFAPNLFTNMDALEVVSRGINQAGYLLNKDIYLGLDVAADFFYKNSKYSIRDRTTPMDTKTFIEFYREARNQYPLLLLEDPLHEEDWQGWAELTNMFAVDHTTLIGDDLLCTNIDRVKKAIREKSCDGILIKPNQVGTITETLKVIKVAQEAKWKTNISHRSGETNDSFIADFAVGVGADYVKFGAPARGERVAKYNRLLEIEEIIKND</sequence>
<keyword evidence="7 9" id="KW-0324">Glycolysis</keyword>
<evidence type="ECO:0000256" key="9">
    <source>
        <dbReference type="HAMAP-Rule" id="MF_00318"/>
    </source>
</evidence>
<evidence type="ECO:0000256" key="3">
    <source>
        <dbReference type="ARBA" id="ARBA00012058"/>
    </source>
</evidence>
<evidence type="ECO:0000259" key="14">
    <source>
        <dbReference type="SMART" id="SM01193"/>
    </source>
</evidence>
<dbReference type="GO" id="GO:0005576">
    <property type="term" value="C:extracellular region"/>
    <property type="evidence" value="ECO:0007669"/>
    <property type="project" value="UniProtKB-SubCell"/>
</dbReference>
<comment type="function">
    <text evidence="9">Catalyzes the reversible conversion of 2-phosphoglycerate (2-PG) into phosphoenolpyruvate (PEP). It is essential for the degradation of carbohydrates via glycolysis.</text>
</comment>
<keyword evidence="5 9" id="KW-0964">Secreted</keyword>
<dbReference type="Gene3D" id="3.20.20.120">
    <property type="entry name" value="Enolase-like C-terminal domain"/>
    <property type="match status" value="1"/>
</dbReference>
<evidence type="ECO:0000256" key="4">
    <source>
        <dbReference type="ARBA" id="ARBA00017068"/>
    </source>
</evidence>
<feature type="binding site" evidence="11">
    <location>
        <position position="294"/>
    </location>
    <ligand>
        <name>substrate</name>
    </ligand>
</feature>
<feature type="binding site" evidence="11">
    <location>
        <position position="173"/>
    </location>
    <ligand>
        <name>substrate</name>
    </ligand>
</feature>
<feature type="domain" description="Enolase N-terminal" evidence="14">
    <location>
        <begin position="4"/>
        <end position="134"/>
    </location>
</feature>
<dbReference type="NCBIfam" id="TIGR01060">
    <property type="entry name" value="eno"/>
    <property type="match status" value="1"/>
</dbReference>
<comment type="cofactor">
    <cofactor evidence="9">
        <name>Mg(2+)</name>
        <dbReference type="ChEBI" id="CHEBI:18420"/>
    </cofactor>
    <text evidence="9">Binds a second Mg(2+) ion via substrate during catalysis.</text>
</comment>
<dbReference type="PANTHER" id="PTHR11902">
    <property type="entry name" value="ENOLASE"/>
    <property type="match status" value="1"/>
</dbReference>
<keyword evidence="9" id="KW-0963">Cytoplasm</keyword>
<keyword evidence="15" id="KW-0670">Pyruvate</keyword>
<evidence type="ECO:0000256" key="8">
    <source>
        <dbReference type="ARBA" id="ARBA00023239"/>
    </source>
</evidence>
<feature type="binding site" evidence="9">
    <location>
        <position position="347"/>
    </location>
    <ligand>
        <name>(2R)-2-phosphoglycerate</name>
        <dbReference type="ChEBI" id="CHEBI:58289"/>
    </ligand>
</feature>
<comment type="pathway">
    <text evidence="1 9">Carbohydrate degradation; glycolysis; pyruvate from D-glyceraldehyde 3-phosphate: step 4/5.</text>
</comment>
<dbReference type="SUPFAM" id="SSF54826">
    <property type="entry name" value="Enolase N-terminal domain-like"/>
    <property type="match status" value="1"/>
</dbReference>
<feature type="active site" description="Proton donor" evidence="9 10">
    <location>
        <position position="214"/>
    </location>
</feature>
<dbReference type="SFLD" id="SFLDF00002">
    <property type="entry name" value="enolase"/>
    <property type="match status" value="1"/>
</dbReference>
<dbReference type="GO" id="GO:0000015">
    <property type="term" value="C:phosphopyruvate hydratase complex"/>
    <property type="evidence" value="ECO:0007669"/>
    <property type="project" value="InterPro"/>
</dbReference>
<evidence type="ECO:0000256" key="12">
    <source>
        <dbReference type="PIRSR" id="PIRSR001400-3"/>
    </source>
</evidence>
<dbReference type="InterPro" id="IPR000941">
    <property type="entry name" value="Enolase"/>
</dbReference>
<feature type="domain" description="Enolase C-terminal TIM barrel" evidence="13">
    <location>
        <begin position="148"/>
        <end position="423"/>
    </location>
</feature>
<dbReference type="SFLD" id="SFLDG00178">
    <property type="entry name" value="enolase"/>
    <property type="match status" value="1"/>
</dbReference>
<feature type="active site" description="Proton acceptor" evidence="9 10">
    <location>
        <position position="347"/>
    </location>
</feature>
<evidence type="ECO:0000256" key="1">
    <source>
        <dbReference type="ARBA" id="ARBA00005031"/>
    </source>
</evidence>
<dbReference type="InterPro" id="IPR020810">
    <property type="entry name" value="Enolase_C"/>
</dbReference>
<evidence type="ECO:0000256" key="2">
    <source>
        <dbReference type="ARBA" id="ARBA00009604"/>
    </source>
</evidence>
<dbReference type="EC" id="4.2.1.11" evidence="3 9"/>
<evidence type="ECO:0000313" key="16">
    <source>
        <dbReference type="Proteomes" id="UP000231282"/>
    </source>
</evidence>
<feature type="binding site" evidence="11">
    <location>
        <position position="164"/>
    </location>
    <ligand>
        <name>substrate</name>
    </ligand>
</feature>
<feature type="binding site" evidence="9">
    <location>
        <position position="376"/>
    </location>
    <ligand>
        <name>(2R)-2-phosphoglycerate</name>
        <dbReference type="ChEBI" id="CHEBI:58289"/>
    </ligand>
</feature>
<dbReference type="PANTHER" id="PTHR11902:SF1">
    <property type="entry name" value="ENOLASE"/>
    <property type="match status" value="1"/>
</dbReference>
<dbReference type="SMART" id="SM01193">
    <property type="entry name" value="Enolase_N"/>
    <property type="match status" value="1"/>
</dbReference>
<accession>A0A2H0WQX3</accession>
<feature type="binding site" evidence="11">
    <location>
        <begin position="374"/>
        <end position="377"/>
    </location>
    <ligand>
        <name>substrate</name>
    </ligand>
</feature>
<evidence type="ECO:0000313" key="15">
    <source>
        <dbReference type="EMBL" id="PIS15050.1"/>
    </source>
</evidence>
<feature type="binding site" evidence="9 12">
    <location>
        <position position="322"/>
    </location>
    <ligand>
        <name>Mg(2+)</name>
        <dbReference type="ChEBI" id="CHEBI:18420"/>
    </ligand>
</feature>
<dbReference type="CDD" id="cd03313">
    <property type="entry name" value="enolase"/>
    <property type="match status" value="1"/>
</dbReference>
<feature type="binding site" evidence="11">
    <location>
        <position position="322"/>
    </location>
    <ligand>
        <name>substrate</name>
    </ligand>
</feature>
<gene>
    <name evidence="9" type="primary">eno</name>
    <name evidence="15" type="ORF">COT63_02070</name>
</gene>
<organism evidence="15 16">
    <name type="scientific">Candidatus Shapirobacteria bacterium CG09_land_8_20_14_0_10_38_17</name>
    <dbReference type="NCBI Taxonomy" id="1974884"/>
    <lineage>
        <taxon>Bacteria</taxon>
        <taxon>Candidatus Shapironibacteriota</taxon>
    </lineage>
</organism>
<comment type="catalytic activity">
    <reaction evidence="9">
        <text>(2R)-2-phosphoglycerate = phosphoenolpyruvate + H2O</text>
        <dbReference type="Rhea" id="RHEA:10164"/>
        <dbReference type="ChEBI" id="CHEBI:15377"/>
        <dbReference type="ChEBI" id="CHEBI:58289"/>
        <dbReference type="ChEBI" id="CHEBI:58702"/>
        <dbReference type="EC" id="4.2.1.11"/>
    </reaction>
</comment>
<dbReference type="InterPro" id="IPR020809">
    <property type="entry name" value="Enolase_CS"/>
</dbReference>
<comment type="cofactor">
    <cofactor evidence="12">
        <name>Mg(2+)</name>
        <dbReference type="ChEBI" id="CHEBI:18420"/>
    </cofactor>
    <text evidence="12">Mg(2+) is required for catalysis and for stabilizing the dimer.</text>
</comment>
<dbReference type="PRINTS" id="PR00148">
    <property type="entry name" value="ENOLASE"/>
</dbReference>
<dbReference type="Pfam" id="PF03952">
    <property type="entry name" value="Enolase_N"/>
    <property type="match status" value="1"/>
</dbReference>
<dbReference type="GO" id="GO:0009986">
    <property type="term" value="C:cell surface"/>
    <property type="evidence" value="ECO:0007669"/>
    <property type="project" value="UniProtKB-SubCell"/>
</dbReference>